<evidence type="ECO:0000256" key="1">
    <source>
        <dbReference type="SAM" id="MobiDB-lite"/>
    </source>
</evidence>
<evidence type="ECO:0008006" key="4">
    <source>
        <dbReference type="Google" id="ProtNLM"/>
    </source>
</evidence>
<feature type="region of interest" description="Disordered" evidence="1">
    <location>
        <begin position="310"/>
        <end position="376"/>
    </location>
</feature>
<feature type="compositionally biased region" description="Low complexity" evidence="1">
    <location>
        <begin position="776"/>
        <end position="791"/>
    </location>
</feature>
<dbReference type="InParanoid" id="A0A316VXR5"/>
<sequence>MLRARTHLQPFIEGRLRQQGIELAIRPRHRTVPLSPPRVHITPDETLSSVSPNESRKYGPDSSASAVGNAGKYVDKGIYLISTAAPFFDLRERRRYSQMAAWPQAGGAGAHASYYPAYTQSGDQQEQQHYTEQYQGGQATGGQVAESTQTWQSQQQAHGNSAASRRYDYQQYTQPQVRLPQHHQSTQQQQHQPQEYRIHQSSQDSAWQHGNYGETGPQAAPWAQSLASPQAVHTGQAALHPAAPLGQPDHQQSWAESYHDQVYRQGYQAGYQAGFLAAQAGQSSGTHEHELNRRPTSAMPAHLLGHASSDMSLISSSPSSYRHYTTSRGHSPGSSSPSRRSPYTPLKPLPLRPGPRDSYFESANSEPQPYPPSLLRPPRPLPLLLLDLNGTLVFRGGSSFASSSNPTRRPYLNVFLIWALGLPVTNVSREERLRLWEEWDTQRDGDQEEEGAEGLGEAVDDLSLNSKWPVGTRFWKRSASPLLQGGHDSDSAFTDSIWRSHPEEPVGSSRARVRLFLWSSAQPQNVVAMTRAIFTPEQAAELLRVWARDTLVPKIFRAKKAASTKDLEVVWAALNVDRAGKKGELRRQHEGERRVQADRRFEMDGQDVNTGTEENDGGQEMRNTPQSLSLSHSRGAKDPQAALEAALGAQAFVKVPKTRLDVQSGQDEWVPGRGYGSHNTLLLDDSPDKARLQPFNHLLIPEFDAARAKKARQWRMAKRSGKSTGDDAMIGPMEDEDILDMSRATSSSVDSEAATHSTVEDDEQPSADQKRGSLAGLTTPTLTSESGTTSSFDRGSNPHTESSAEEDLDDVLLQLIGVLAHARWQRNVSAWIRSGALGAFGGMKQPGTTDELVSKIQSVESQHQTHRDDSALSSEALKTEAEEHEAKDLRLHHEYALRTEQFWTEEGRAALRAADIPCTVD</sequence>
<dbReference type="OrthoDB" id="1711508at2759"/>
<protein>
    <recommendedName>
        <fullName evidence="4">FCP1 homology domain-containing protein</fullName>
    </recommendedName>
</protein>
<keyword evidence="3" id="KW-1185">Reference proteome</keyword>
<reference evidence="2 3" key="1">
    <citation type="journal article" date="2018" name="Mol. Biol. Evol.">
        <title>Broad Genomic Sampling Reveals a Smut Pathogenic Ancestry of the Fungal Clade Ustilaginomycotina.</title>
        <authorList>
            <person name="Kijpornyongpan T."/>
            <person name="Mondo S.J."/>
            <person name="Barry K."/>
            <person name="Sandor L."/>
            <person name="Lee J."/>
            <person name="Lipzen A."/>
            <person name="Pangilinan J."/>
            <person name="LaButti K."/>
            <person name="Hainaut M."/>
            <person name="Henrissat B."/>
            <person name="Grigoriev I.V."/>
            <person name="Spatafora J.W."/>
            <person name="Aime M.C."/>
        </authorList>
    </citation>
    <scope>NUCLEOTIDE SEQUENCE [LARGE SCALE GENOMIC DNA]</scope>
    <source>
        <strain evidence="2 3">MCA 4658</strain>
    </source>
</reference>
<dbReference type="RefSeq" id="XP_025369430.1">
    <property type="nucleotide sequence ID" value="XM_025517032.1"/>
</dbReference>
<feature type="region of interest" description="Disordered" evidence="1">
    <location>
        <begin position="861"/>
        <end position="885"/>
    </location>
</feature>
<feature type="compositionally biased region" description="Polar residues" evidence="1">
    <location>
        <begin position="743"/>
        <end position="757"/>
    </location>
</feature>
<feature type="compositionally biased region" description="Low complexity" evidence="1">
    <location>
        <begin position="327"/>
        <end position="342"/>
    </location>
</feature>
<dbReference type="AlphaFoldDB" id="A0A316VXR5"/>
<dbReference type="Gene3D" id="3.40.50.1000">
    <property type="entry name" value="HAD superfamily/HAD-like"/>
    <property type="match status" value="1"/>
</dbReference>
<feature type="compositionally biased region" description="Basic and acidic residues" evidence="1">
    <location>
        <begin position="583"/>
        <end position="603"/>
    </location>
</feature>
<feature type="region of interest" description="Disordered" evidence="1">
    <location>
        <begin position="583"/>
        <end position="640"/>
    </location>
</feature>
<feature type="compositionally biased region" description="Polar residues" evidence="1">
    <location>
        <begin position="145"/>
        <end position="163"/>
    </location>
</feature>
<proteinExistence type="predicted"/>
<feature type="region of interest" description="Disordered" evidence="1">
    <location>
        <begin position="28"/>
        <end position="67"/>
    </location>
</feature>
<feature type="compositionally biased region" description="Low complexity" evidence="1">
    <location>
        <begin position="124"/>
        <end position="137"/>
    </location>
</feature>
<dbReference type="EMBL" id="KZ819381">
    <property type="protein sequence ID" value="PWN42270.1"/>
    <property type="molecule type" value="Genomic_DNA"/>
</dbReference>
<dbReference type="STRING" id="1522189.A0A316VXR5"/>
<feature type="region of interest" description="Disordered" evidence="1">
    <location>
        <begin position="742"/>
        <end position="805"/>
    </location>
</feature>
<feature type="region of interest" description="Disordered" evidence="1">
    <location>
        <begin position="119"/>
        <end position="165"/>
    </location>
</feature>
<feature type="region of interest" description="Disordered" evidence="1">
    <location>
        <begin position="713"/>
        <end position="732"/>
    </location>
</feature>
<name>A0A316VXR5_9BASI</name>
<dbReference type="InterPro" id="IPR023214">
    <property type="entry name" value="HAD_sf"/>
</dbReference>
<feature type="compositionally biased region" description="Low complexity" evidence="1">
    <location>
        <begin position="310"/>
        <end position="320"/>
    </location>
</feature>
<gene>
    <name evidence="2" type="ORF">IE81DRAFT_366707</name>
</gene>
<evidence type="ECO:0000313" key="2">
    <source>
        <dbReference type="EMBL" id="PWN42270.1"/>
    </source>
</evidence>
<feature type="compositionally biased region" description="Polar residues" evidence="1">
    <location>
        <begin position="792"/>
        <end position="801"/>
    </location>
</feature>
<feature type="compositionally biased region" description="Low complexity" evidence="1">
    <location>
        <begin position="182"/>
        <end position="195"/>
    </location>
</feature>
<organism evidence="2 3">
    <name type="scientific">Ceraceosorus guamensis</name>
    <dbReference type="NCBI Taxonomy" id="1522189"/>
    <lineage>
        <taxon>Eukaryota</taxon>
        <taxon>Fungi</taxon>
        <taxon>Dikarya</taxon>
        <taxon>Basidiomycota</taxon>
        <taxon>Ustilaginomycotina</taxon>
        <taxon>Exobasidiomycetes</taxon>
        <taxon>Ceraceosorales</taxon>
        <taxon>Ceraceosoraceae</taxon>
        <taxon>Ceraceosorus</taxon>
    </lineage>
</organism>
<evidence type="ECO:0000313" key="3">
    <source>
        <dbReference type="Proteomes" id="UP000245783"/>
    </source>
</evidence>
<dbReference type="GeneID" id="37038902"/>
<feature type="compositionally biased region" description="Polar residues" evidence="1">
    <location>
        <begin position="621"/>
        <end position="632"/>
    </location>
</feature>
<dbReference type="Proteomes" id="UP000245783">
    <property type="component" value="Unassembled WGS sequence"/>
</dbReference>
<feature type="region of interest" description="Disordered" evidence="1">
    <location>
        <begin position="177"/>
        <end position="236"/>
    </location>
</feature>
<accession>A0A316VXR5</accession>